<evidence type="ECO:0000313" key="3">
    <source>
        <dbReference type="EMBL" id="RLO04147.1"/>
    </source>
</evidence>
<feature type="non-terminal residue" evidence="3">
    <location>
        <position position="268"/>
    </location>
</feature>
<dbReference type="Proteomes" id="UP000275652">
    <property type="component" value="Unassembled WGS sequence"/>
</dbReference>
<dbReference type="Pfam" id="PF19432">
    <property type="entry name" value="RME-8_N"/>
    <property type="match status" value="1"/>
</dbReference>
<gene>
    <name evidence="3" type="ORF">DYB28_010085</name>
</gene>
<dbReference type="GO" id="GO:0010008">
    <property type="term" value="C:endosome membrane"/>
    <property type="evidence" value="ECO:0007669"/>
    <property type="project" value="TreeGrafter"/>
</dbReference>
<organism evidence="3 4">
    <name type="scientific">Aphanomyces astaci</name>
    <name type="common">Crayfish plague agent</name>
    <dbReference type="NCBI Taxonomy" id="112090"/>
    <lineage>
        <taxon>Eukaryota</taxon>
        <taxon>Sar</taxon>
        <taxon>Stramenopiles</taxon>
        <taxon>Oomycota</taxon>
        <taxon>Saprolegniomycetes</taxon>
        <taxon>Saprolegniales</taxon>
        <taxon>Verrucalvaceae</taxon>
        <taxon>Aphanomyces</taxon>
    </lineage>
</organism>
<dbReference type="EMBL" id="QUTI01029404">
    <property type="protein sequence ID" value="RLO04147.1"/>
    <property type="molecule type" value="Genomic_DNA"/>
</dbReference>
<accession>A0A9X8DV42</accession>
<feature type="region of interest" description="Disordered" evidence="1">
    <location>
        <begin position="109"/>
        <end position="132"/>
    </location>
</feature>
<reference evidence="3 4" key="1">
    <citation type="journal article" date="2018" name="J. Invertebr. Pathol.">
        <title>New genotyping method for the causative agent of crayfish plague (Aphanomyces astaci) based on whole genome data.</title>
        <authorList>
            <person name="Minardi D."/>
            <person name="Studholme D.J."/>
            <person name="van der Giezen M."/>
            <person name="Pretto T."/>
            <person name="Oidtmann B."/>
        </authorList>
    </citation>
    <scope>NUCLEOTIDE SEQUENCE [LARGE SCALE GENOMIC DNA]</scope>
    <source>
        <strain evidence="3 4">KB13</strain>
    </source>
</reference>
<dbReference type="InterPro" id="IPR044978">
    <property type="entry name" value="GRV2/DNAJC13"/>
</dbReference>
<evidence type="ECO:0000313" key="4">
    <source>
        <dbReference type="Proteomes" id="UP000275652"/>
    </source>
</evidence>
<dbReference type="PANTHER" id="PTHR36983:SF2">
    <property type="entry name" value="DNAJ HOMOLOG SUBFAMILY C MEMBER 13"/>
    <property type="match status" value="1"/>
</dbReference>
<feature type="domain" description="DnaJ homologue subfamily C GRV2/DNAJC13 N-terminal" evidence="2">
    <location>
        <begin position="174"/>
        <end position="256"/>
    </location>
</feature>
<feature type="compositionally biased region" description="Polar residues" evidence="1">
    <location>
        <begin position="109"/>
        <end position="123"/>
    </location>
</feature>
<dbReference type="PANTHER" id="PTHR36983">
    <property type="entry name" value="DNAJ HOMOLOG SUBFAMILY C MEMBER 13"/>
    <property type="match status" value="1"/>
</dbReference>
<dbReference type="GO" id="GO:2000641">
    <property type="term" value="P:regulation of early endosome to late endosome transport"/>
    <property type="evidence" value="ECO:0007669"/>
    <property type="project" value="InterPro"/>
</dbReference>
<dbReference type="GO" id="GO:0007032">
    <property type="term" value="P:endosome organization"/>
    <property type="evidence" value="ECO:0007669"/>
    <property type="project" value="InterPro"/>
</dbReference>
<comment type="caution">
    <text evidence="3">The sequence shown here is derived from an EMBL/GenBank/DDBJ whole genome shotgun (WGS) entry which is preliminary data.</text>
</comment>
<evidence type="ECO:0000256" key="1">
    <source>
        <dbReference type="SAM" id="MobiDB-lite"/>
    </source>
</evidence>
<dbReference type="GO" id="GO:0006898">
    <property type="term" value="P:receptor-mediated endocytosis"/>
    <property type="evidence" value="ECO:0007669"/>
    <property type="project" value="TreeGrafter"/>
</dbReference>
<evidence type="ECO:0000259" key="2">
    <source>
        <dbReference type="Pfam" id="PF19432"/>
    </source>
</evidence>
<dbReference type="InterPro" id="IPR045802">
    <property type="entry name" value="GRV2/DNAJC13_N"/>
</dbReference>
<proteinExistence type="predicted"/>
<name>A0A9X8DV42_APHAT</name>
<protein>
    <recommendedName>
        <fullName evidence="2">DnaJ homologue subfamily C GRV2/DNAJC13 N-terminal domain-containing protein</fullName>
    </recommendedName>
</protein>
<sequence length="268" mass="29870">MWMSDHAPAKHLLRRIFPPGLVSCLEMRLLSPAEECQLDDLEKTTFMDKFGAFNAELLLSRRSPSEVDSESFYDNGSDGLSVHSNHAISDTMLSSAKLLDRMHIKTTGTNVFDKSNSNHGATTSSVSSRGSRSSVLKDGLFNVQMLRRAITRGLGAAIPESSAPSLSATPSDRSPENFRILFHMVQQDHESIELVWTCATREELQTALSHEIHRFREFFASSAANVVWNYEDFSISYTSLEHELVVDGMYLRHLLQCPVAAVSDDGED</sequence>
<dbReference type="AlphaFoldDB" id="A0A9X8DV42"/>